<sequence length="70" mass="8410">MLAIRLPNEIEDRLNNLASKTGRTKTFYAREAILKYLDEMEDRYLAIDRLEKSGKRWTLDEMEQDIDMDR</sequence>
<evidence type="ECO:0000256" key="6">
    <source>
        <dbReference type="ARBA" id="ARBA00023125"/>
    </source>
</evidence>
<dbReference type="GO" id="GO:0006355">
    <property type="term" value="P:regulation of DNA-templated transcription"/>
    <property type="evidence" value="ECO:0007669"/>
    <property type="project" value="InterPro"/>
</dbReference>
<dbReference type="OrthoDB" id="9812023at2"/>
<dbReference type="GO" id="GO:0003677">
    <property type="term" value="F:DNA binding"/>
    <property type="evidence" value="ECO:0007669"/>
    <property type="project" value="UniProtKB-KW"/>
</dbReference>
<evidence type="ECO:0000256" key="2">
    <source>
        <dbReference type="ARBA" id="ARBA00007183"/>
    </source>
</evidence>
<dbReference type="STRING" id="716816.BST96_16635"/>
<comment type="subcellular location">
    <subcellularLocation>
        <location evidence="1">Cytoplasm</location>
    </subcellularLocation>
</comment>
<dbReference type="EMBL" id="CP019343">
    <property type="protein sequence ID" value="ARN76462.1"/>
    <property type="molecule type" value="Genomic_DNA"/>
</dbReference>
<evidence type="ECO:0000256" key="1">
    <source>
        <dbReference type="ARBA" id="ARBA00004496"/>
    </source>
</evidence>
<dbReference type="KEGG" id="osg:BST96_16635"/>
<evidence type="ECO:0000256" key="4">
    <source>
        <dbReference type="ARBA" id="ARBA00022490"/>
    </source>
</evidence>
<dbReference type="InterPro" id="IPR010985">
    <property type="entry name" value="Ribbon_hlx_hlx"/>
</dbReference>
<proteinExistence type="inferred from homology"/>
<dbReference type="GO" id="GO:0005737">
    <property type="term" value="C:cytoplasm"/>
    <property type="evidence" value="ECO:0007669"/>
    <property type="project" value="UniProtKB-SubCell"/>
</dbReference>
<comment type="similarity">
    <text evidence="2">Belongs to the TraY family.</text>
</comment>
<evidence type="ECO:0000256" key="5">
    <source>
        <dbReference type="ARBA" id="ARBA00022971"/>
    </source>
</evidence>
<evidence type="ECO:0000256" key="3">
    <source>
        <dbReference type="ARBA" id="ARBA00020541"/>
    </source>
</evidence>
<gene>
    <name evidence="7" type="ORF">BST96_16635</name>
</gene>
<dbReference type="Pfam" id="PF05509">
    <property type="entry name" value="TraY"/>
    <property type="match status" value="1"/>
</dbReference>
<evidence type="ECO:0000313" key="8">
    <source>
        <dbReference type="Proteomes" id="UP000193450"/>
    </source>
</evidence>
<dbReference type="InterPro" id="IPR008876">
    <property type="entry name" value="TraY"/>
</dbReference>
<name>A0A1X9NJD1_9GAMM</name>
<reference evidence="7 8" key="1">
    <citation type="submission" date="2016-11" db="EMBL/GenBank/DDBJ databases">
        <title>Trade-off between light-utilization and light-protection in marine flavobacteria.</title>
        <authorList>
            <person name="Kumagai Y."/>
        </authorList>
    </citation>
    <scope>NUCLEOTIDE SEQUENCE [LARGE SCALE GENOMIC DNA]</scope>
    <source>
        <strain evidence="7 8">NBRC 107125</strain>
    </source>
</reference>
<dbReference type="Gene3D" id="1.10.1220.10">
    <property type="entry name" value="Met repressor-like"/>
    <property type="match status" value="1"/>
</dbReference>
<organism evidence="7 8">
    <name type="scientific">Oceanicoccus sagamiensis</name>
    <dbReference type="NCBI Taxonomy" id="716816"/>
    <lineage>
        <taxon>Bacteria</taxon>
        <taxon>Pseudomonadati</taxon>
        <taxon>Pseudomonadota</taxon>
        <taxon>Gammaproteobacteria</taxon>
        <taxon>Cellvibrionales</taxon>
        <taxon>Spongiibacteraceae</taxon>
        <taxon>Oceanicoccus</taxon>
    </lineage>
</organism>
<keyword evidence="5" id="KW-0184">Conjugation</keyword>
<protein>
    <recommendedName>
        <fullName evidence="3">Relaxosome protein TraY</fullName>
    </recommendedName>
</protein>
<evidence type="ECO:0000313" key="7">
    <source>
        <dbReference type="EMBL" id="ARN76462.1"/>
    </source>
</evidence>
<accession>A0A1X9NJD1</accession>
<keyword evidence="4" id="KW-0963">Cytoplasm</keyword>
<dbReference type="Proteomes" id="UP000193450">
    <property type="component" value="Chromosome"/>
</dbReference>
<dbReference type="AlphaFoldDB" id="A0A1X9NJD1"/>
<dbReference type="SUPFAM" id="SSF47598">
    <property type="entry name" value="Ribbon-helix-helix"/>
    <property type="match status" value="1"/>
</dbReference>
<keyword evidence="6" id="KW-0238">DNA-binding</keyword>
<keyword evidence="8" id="KW-1185">Reference proteome</keyword>
<dbReference type="InterPro" id="IPR013321">
    <property type="entry name" value="Arc_rbn_hlx_hlx"/>
</dbReference>